<keyword evidence="8" id="KW-0675">Receptor</keyword>
<evidence type="ECO:0000256" key="9">
    <source>
        <dbReference type="ARBA" id="ARBA00023180"/>
    </source>
</evidence>
<evidence type="ECO:0000259" key="12">
    <source>
        <dbReference type="Pfam" id="PF08263"/>
    </source>
</evidence>
<evidence type="ECO:0000313" key="14">
    <source>
        <dbReference type="RefSeq" id="XP_019085326.1"/>
    </source>
</evidence>
<evidence type="ECO:0000256" key="10">
    <source>
        <dbReference type="SAM" id="Phobius"/>
    </source>
</evidence>
<dbReference type="PROSITE" id="PS51450">
    <property type="entry name" value="LRR"/>
    <property type="match status" value="1"/>
</dbReference>
<dbReference type="GeneID" id="104713056"/>
<sequence>MFLGKYLIWVMLLLGQICGSKSCIKKERNALFELKKYIISLSEEGKSNDHLTTWTNDTKSDCCMWKGLKCDPTSGRVIELSISLPYLKLKESALLNLSLLHPFEEVRSLDIDGSQFSGLFDDVEGYRSLRRLRNLETLRLSSNSFNNSIFPFLSAATSLTTLSLRYNDMDGSFPVKELRDLMNLEVLDLSGNGFNGSIPIQEFTYMRKLKALSLVGNEVFGSIELQGVCKLKHIEELDLRRNKLVGQFPLCITSLTGLRVLDLSSNNLIGNVPSALSSLKSLEYLSLFDNNFEGFFSLGSLTNLSKLKVLKLGSTFTSLELEESDSFWKPKFQLRAISLASCNLEKVPHFLEYQNDLRHVDLSNNKIAGKFPSWLLEKNTKLKVLILQNNSFRSFQLPQYDHNLIFLDVSLNEFDHLFNENIGWILPHLQYMNLAKNGFQGNLPSSLGNLKDIEFLDISHNNFQGVLPRSFLEGCYSLQILKMSHNKLTGEVFLESANFTGKIGKGWQSSKSLYMLDISNNNLSGVIPSWICELPSLYALLLSNNSLEGEIPLSLFNTTDLKLLDLSTNMLSGGIPSLVSSRYPKVLLLQVNNFSGAIPDTLLGNVNILDLRYNRFSGNIPEFINTQNINILLLRGNHLTGPIPHQLCGRSYIQLLDLANNRLNGSIPSCLGDTSFGFMKEIIFDINYGAGIFSLAGSDIYFKSLIGEEQFLKPYEVFNQIFNQLKVEFATKHRYDTYFGGNLKLFFGMDLSENEFSGEIPVEFGHLLKLKSLNLSNNKLSGVIPKSFSGLKNVESLDLSFNRLQGRIPPQLTDLSSLAVFNVSFNNLSGVIPEGRQFNTFDTESYLGNTFLCGQTNKISCNGDIFQEPDNGVEADESTTIDMESFYWILAAAYVTILLGLFVSLSFDSPWSRVWFYNVDVFVHKVRKLL</sequence>
<reference evidence="14" key="2">
    <citation type="submission" date="2025-08" db="UniProtKB">
        <authorList>
            <consortium name="RefSeq"/>
        </authorList>
    </citation>
    <scope>IDENTIFICATION</scope>
    <source>
        <tissue evidence="14">Leaf</tissue>
    </source>
</reference>
<evidence type="ECO:0000313" key="13">
    <source>
        <dbReference type="Proteomes" id="UP000694864"/>
    </source>
</evidence>
<keyword evidence="4 10" id="KW-0812">Transmembrane</keyword>
<evidence type="ECO:0000256" key="3">
    <source>
        <dbReference type="ARBA" id="ARBA00022614"/>
    </source>
</evidence>
<reference evidence="13" key="1">
    <citation type="journal article" date="2014" name="Nat. Commun.">
        <title>The emerging biofuel crop Camelina sativa retains a highly undifferentiated hexaploid genome structure.</title>
        <authorList>
            <person name="Kagale S."/>
            <person name="Koh C."/>
            <person name="Nixon J."/>
            <person name="Bollina V."/>
            <person name="Clarke W.E."/>
            <person name="Tuteja R."/>
            <person name="Spillane C."/>
            <person name="Robinson S.J."/>
            <person name="Links M.G."/>
            <person name="Clarke C."/>
            <person name="Higgins E.E."/>
            <person name="Huebert T."/>
            <person name="Sharpe A.G."/>
            <person name="Parkin I.A."/>
        </authorList>
    </citation>
    <scope>NUCLEOTIDE SEQUENCE [LARGE SCALE GENOMIC DNA]</scope>
    <source>
        <strain evidence="13">cv. DH55</strain>
    </source>
</reference>
<evidence type="ECO:0000256" key="2">
    <source>
        <dbReference type="ARBA" id="ARBA00009592"/>
    </source>
</evidence>
<keyword evidence="11" id="KW-0732">Signal</keyword>
<dbReference type="RefSeq" id="XP_019085326.1">
    <property type="nucleotide sequence ID" value="XM_019229781.1"/>
</dbReference>
<feature type="transmembrane region" description="Helical" evidence="10">
    <location>
        <begin position="886"/>
        <end position="907"/>
    </location>
</feature>
<keyword evidence="6 10" id="KW-1133">Transmembrane helix</keyword>
<gene>
    <name evidence="14" type="primary">LOC104713056</name>
</gene>
<protein>
    <submittedName>
        <fullName evidence="14">Leucine-rich repeat receptor-like protein kinase PXL1 isoform X1</fullName>
    </submittedName>
</protein>
<dbReference type="SMART" id="SM00369">
    <property type="entry name" value="LRR_TYP"/>
    <property type="match status" value="7"/>
</dbReference>
<evidence type="ECO:0000256" key="4">
    <source>
        <dbReference type="ARBA" id="ARBA00022692"/>
    </source>
</evidence>
<feature type="chain" id="PRO_5047082981" evidence="11">
    <location>
        <begin position="20"/>
        <end position="930"/>
    </location>
</feature>
<dbReference type="InterPro" id="IPR032675">
    <property type="entry name" value="LRR_dom_sf"/>
</dbReference>
<accession>A0ABM1QEY8</accession>
<dbReference type="SUPFAM" id="SSF52058">
    <property type="entry name" value="L domain-like"/>
    <property type="match status" value="1"/>
</dbReference>
<feature type="domain" description="Leucine-rich repeat-containing N-terminal plant-type" evidence="12">
    <location>
        <begin position="26"/>
        <end position="71"/>
    </location>
</feature>
<dbReference type="InterPro" id="IPR013210">
    <property type="entry name" value="LRR_N_plant-typ"/>
</dbReference>
<dbReference type="PANTHER" id="PTHR48062:SF64">
    <property type="entry name" value="RECEPTOR-LIKE PROTEIN 13"/>
    <property type="match status" value="1"/>
</dbReference>
<comment type="similarity">
    <text evidence="2">Belongs to the RLP family.</text>
</comment>
<proteinExistence type="inferred from homology"/>
<dbReference type="InterPro" id="IPR003591">
    <property type="entry name" value="Leu-rich_rpt_typical-subtyp"/>
</dbReference>
<dbReference type="PANTHER" id="PTHR48062">
    <property type="entry name" value="RECEPTOR-LIKE PROTEIN 14"/>
    <property type="match status" value="1"/>
</dbReference>
<name>A0ABM1QEY8_CAMSA</name>
<comment type="subcellular location">
    <subcellularLocation>
        <location evidence="1">Cell membrane</location>
        <topology evidence="1">Single-pass type I membrane protein</topology>
    </subcellularLocation>
</comment>
<dbReference type="SMART" id="SM00365">
    <property type="entry name" value="LRR_SD22"/>
    <property type="match status" value="5"/>
</dbReference>
<keyword evidence="13" id="KW-1185">Reference proteome</keyword>
<dbReference type="Pfam" id="PF08263">
    <property type="entry name" value="LRRNT_2"/>
    <property type="match status" value="1"/>
</dbReference>
<feature type="signal peptide" evidence="11">
    <location>
        <begin position="1"/>
        <end position="19"/>
    </location>
</feature>
<evidence type="ECO:0000256" key="1">
    <source>
        <dbReference type="ARBA" id="ARBA00004251"/>
    </source>
</evidence>
<evidence type="ECO:0000256" key="5">
    <source>
        <dbReference type="ARBA" id="ARBA00022737"/>
    </source>
</evidence>
<dbReference type="SUPFAM" id="SSF52047">
    <property type="entry name" value="RNI-like"/>
    <property type="match status" value="1"/>
</dbReference>
<dbReference type="Pfam" id="PF00560">
    <property type="entry name" value="LRR_1"/>
    <property type="match status" value="6"/>
</dbReference>
<keyword evidence="7 10" id="KW-0472">Membrane</keyword>
<dbReference type="Gene3D" id="3.80.10.10">
    <property type="entry name" value="Ribonuclease Inhibitor"/>
    <property type="match status" value="4"/>
</dbReference>
<evidence type="ECO:0000256" key="6">
    <source>
        <dbReference type="ARBA" id="ARBA00022989"/>
    </source>
</evidence>
<dbReference type="InterPro" id="IPR051502">
    <property type="entry name" value="RLP_Defense_Trigger"/>
</dbReference>
<keyword evidence="5" id="KW-0677">Repeat</keyword>
<organism evidence="13 14">
    <name type="scientific">Camelina sativa</name>
    <name type="common">False flax</name>
    <name type="synonym">Myagrum sativum</name>
    <dbReference type="NCBI Taxonomy" id="90675"/>
    <lineage>
        <taxon>Eukaryota</taxon>
        <taxon>Viridiplantae</taxon>
        <taxon>Streptophyta</taxon>
        <taxon>Embryophyta</taxon>
        <taxon>Tracheophyta</taxon>
        <taxon>Spermatophyta</taxon>
        <taxon>Magnoliopsida</taxon>
        <taxon>eudicotyledons</taxon>
        <taxon>Gunneridae</taxon>
        <taxon>Pentapetalae</taxon>
        <taxon>rosids</taxon>
        <taxon>malvids</taxon>
        <taxon>Brassicales</taxon>
        <taxon>Brassicaceae</taxon>
        <taxon>Camelineae</taxon>
        <taxon>Camelina</taxon>
    </lineage>
</organism>
<dbReference type="Proteomes" id="UP000694864">
    <property type="component" value="Chromosome 9"/>
</dbReference>
<dbReference type="PRINTS" id="PR00019">
    <property type="entry name" value="LEURICHRPT"/>
</dbReference>
<dbReference type="Pfam" id="PF13855">
    <property type="entry name" value="LRR_8"/>
    <property type="match status" value="3"/>
</dbReference>
<evidence type="ECO:0000256" key="7">
    <source>
        <dbReference type="ARBA" id="ARBA00023136"/>
    </source>
</evidence>
<evidence type="ECO:0000256" key="8">
    <source>
        <dbReference type="ARBA" id="ARBA00023170"/>
    </source>
</evidence>
<dbReference type="InterPro" id="IPR001611">
    <property type="entry name" value="Leu-rich_rpt"/>
</dbReference>
<keyword evidence="3" id="KW-0433">Leucine-rich repeat</keyword>
<keyword evidence="9" id="KW-0325">Glycoprotein</keyword>
<evidence type="ECO:0000256" key="11">
    <source>
        <dbReference type="SAM" id="SignalP"/>
    </source>
</evidence>